<dbReference type="Gene3D" id="3.40.190.10">
    <property type="entry name" value="Periplasmic binding protein-like II"/>
    <property type="match status" value="2"/>
</dbReference>
<dbReference type="HOGENOM" id="CLU_019602_18_1_11"/>
<dbReference type="PANTHER" id="PTHR35936:SF17">
    <property type="entry name" value="ARGININE-BINDING EXTRACELLULAR PROTEIN ARTP"/>
    <property type="match status" value="1"/>
</dbReference>
<dbReference type="STRING" id="1618207.UM93_03885"/>
<reference evidence="3" key="1">
    <citation type="journal article" date="2015" name="Genome Announc.">
        <title>Complete Genome Sequencing of Protease-Producing Novel Arthrobacter sp. Strain IHBB 11108 Using PacBio Single-Molecule Real-Time Sequencing Technology.</title>
        <authorList>
            <person name="Kiran S."/>
            <person name="Swarnkar M.K."/>
            <person name="Pal M."/>
            <person name="Thakur R."/>
            <person name="Tewari R."/>
            <person name="Singh A.K."/>
            <person name="Gulati A."/>
        </authorList>
    </citation>
    <scope>NUCLEOTIDE SEQUENCE [LARGE SCALE GENOMIC DNA]</scope>
    <source>
        <strain evidence="3">IHBB 11108</strain>
    </source>
</reference>
<dbReference type="InterPro" id="IPR001638">
    <property type="entry name" value="Solute-binding_3/MltF_N"/>
</dbReference>
<dbReference type="RefSeq" id="WP_045073784.1">
    <property type="nucleotide sequence ID" value="NZ_CP011005.1"/>
</dbReference>
<evidence type="ECO:0000313" key="4">
    <source>
        <dbReference type="Proteomes" id="UP000061839"/>
    </source>
</evidence>
<keyword evidence="1" id="KW-0732">Signal</keyword>
<name>A0A0D4BX12_9MICC</name>
<organism evidence="3 4">
    <name type="scientific">Psychromicrobium lacuslunae</name>
    <dbReference type="NCBI Taxonomy" id="1618207"/>
    <lineage>
        <taxon>Bacteria</taxon>
        <taxon>Bacillati</taxon>
        <taxon>Actinomycetota</taxon>
        <taxon>Actinomycetes</taxon>
        <taxon>Micrococcales</taxon>
        <taxon>Micrococcaceae</taxon>
        <taxon>Psychromicrobium</taxon>
    </lineage>
</organism>
<dbReference type="KEGG" id="ari:UM93_03885"/>
<dbReference type="PROSITE" id="PS51257">
    <property type="entry name" value="PROKAR_LIPOPROTEIN"/>
    <property type="match status" value="1"/>
</dbReference>
<feature type="domain" description="Solute-binding protein family 3/N-terminal" evidence="2">
    <location>
        <begin position="80"/>
        <end position="311"/>
    </location>
</feature>
<gene>
    <name evidence="3" type="ORF">UM93_03885</name>
</gene>
<accession>A0A0D4BX12</accession>
<dbReference type="PANTHER" id="PTHR35936">
    <property type="entry name" value="MEMBRANE-BOUND LYTIC MUREIN TRANSGLYCOSYLASE F"/>
    <property type="match status" value="1"/>
</dbReference>
<dbReference type="Proteomes" id="UP000061839">
    <property type="component" value="Chromosome"/>
</dbReference>
<sequence>MKKRLTRVQRRVPSGLIALTLSLIAVSTLVACGVTDPVSAVSPAASGAQINTGPEQNRIRAQLDPAAAKLVPAAVKNRGSLVVATTGSTPPLSFHATDDRTVIGSEVDLAQLVADKLGLSLNVQLTSWESWPLKTQSGDYDAVFSNVGINAERKKLFDFAPYRAAFMGFLATTKSNLQINSAEDISGLKVAVGSGTNQEKILLAWNAQLEKEAKKPAELVNFSSASDTLLSLQAGRLDVSLQPYPSAVYQQSTSSALKIVGQINAGWPSETLVAATTAKNNGLVDALSAAINSAIKDGSYRQVLQRWGLSNEAIPSSTVVR</sequence>
<dbReference type="AlphaFoldDB" id="A0A0D4BX12"/>
<protein>
    <submittedName>
        <fullName evidence="3">Amino acid-binding protein</fullName>
    </submittedName>
</protein>
<evidence type="ECO:0000259" key="2">
    <source>
        <dbReference type="SMART" id="SM00062"/>
    </source>
</evidence>
<dbReference type="CDD" id="cd01004">
    <property type="entry name" value="PBP2_MidA_like"/>
    <property type="match status" value="1"/>
</dbReference>
<dbReference type="OrthoDB" id="4633994at2"/>
<keyword evidence="4" id="KW-1185">Reference proteome</keyword>
<dbReference type="EMBL" id="CP011005">
    <property type="protein sequence ID" value="AJT40863.1"/>
    <property type="molecule type" value="Genomic_DNA"/>
</dbReference>
<dbReference type="SUPFAM" id="SSF53850">
    <property type="entry name" value="Periplasmic binding protein-like II"/>
    <property type="match status" value="1"/>
</dbReference>
<evidence type="ECO:0000313" key="3">
    <source>
        <dbReference type="EMBL" id="AJT40863.1"/>
    </source>
</evidence>
<dbReference type="Pfam" id="PF00497">
    <property type="entry name" value="SBP_bac_3"/>
    <property type="match status" value="1"/>
</dbReference>
<dbReference type="PATRIC" id="fig|1618207.4.peg.791"/>
<dbReference type="SMART" id="SM00062">
    <property type="entry name" value="PBPb"/>
    <property type="match status" value="1"/>
</dbReference>
<evidence type="ECO:0000256" key="1">
    <source>
        <dbReference type="ARBA" id="ARBA00022729"/>
    </source>
</evidence>
<proteinExistence type="predicted"/>